<feature type="transmembrane region" description="Helical" evidence="2">
    <location>
        <begin position="56"/>
        <end position="76"/>
    </location>
</feature>
<dbReference type="PANTHER" id="PTHR34300">
    <property type="entry name" value="QUEUOSINE PRECURSOR TRANSPORTER-RELATED"/>
    <property type="match status" value="1"/>
</dbReference>
<reference evidence="3 4" key="2">
    <citation type="journal article" date="2018" name="J. Invertebr. Pathol.">
        <title>'Candidatus Aquirickettsiella gammari' (Gammaproteobacteria: Legionellales: Coxiellaceae): A bacterial pathogen of the freshwater crustacean Gammarus fossarum (Malacostraca: Amphipoda).</title>
        <authorList>
            <person name="Bojko J."/>
            <person name="Dunn A.M."/>
            <person name="Stebbing P.D."/>
            <person name="van Aerle R."/>
            <person name="Bacela-Spychalska K."/>
            <person name="Bean T.P."/>
            <person name="Urrutia A."/>
            <person name="Stentiford G.D."/>
        </authorList>
    </citation>
    <scope>NUCLEOTIDE SEQUENCE [LARGE SCALE GENOMIC DNA]</scope>
    <source>
        <strain evidence="3">RA15029</strain>
    </source>
</reference>
<sequence>MMLFITIFIVCDTTAFRMTTFFGTAVPASGLIIPIVFALGDLIAEVYGYSVSRKLIWNNLVCQFIFGVLITIALYFPSPPGNKLNIHYSLAFQHILRTNITSCLSVTSGMFTNAFLMSKFKIWMNGKRFWVRTILSSVISEFVLCFVAYSTLYIGLKSATEIWKIVIVVWYYKLLFSVCSAPLVTLFSNFIKKLEKSDVYDYQINYNPFMYHVRDIENKNDLNEIQDTI</sequence>
<dbReference type="Pfam" id="PF02592">
    <property type="entry name" value="Vut_1"/>
    <property type="match status" value="1"/>
</dbReference>
<keyword evidence="2" id="KW-0472">Membrane</keyword>
<protein>
    <recommendedName>
        <fullName evidence="1">Queuosine precursor transporter</fullName>
    </recommendedName>
</protein>
<feature type="transmembrane region" description="Helical" evidence="2">
    <location>
        <begin position="162"/>
        <end position="187"/>
    </location>
</feature>
<feature type="transmembrane region" description="Helical" evidence="2">
    <location>
        <begin position="25"/>
        <end position="44"/>
    </location>
</feature>
<dbReference type="InterPro" id="IPR003744">
    <property type="entry name" value="YhhQ"/>
</dbReference>
<comment type="caution">
    <text evidence="3">The sequence shown here is derived from an EMBL/GenBank/DDBJ whole genome shotgun (WGS) entry which is preliminary data.</text>
</comment>
<keyword evidence="2" id="KW-1133">Transmembrane helix</keyword>
<dbReference type="EMBL" id="NMOS02000020">
    <property type="protein sequence ID" value="RDH40005.1"/>
    <property type="molecule type" value="Genomic_DNA"/>
</dbReference>
<organism evidence="3 4">
    <name type="scientific">Candidatus Aquirickettsiella gammari</name>
    <dbReference type="NCBI Taxonomy" id="2016198"/>
    <lineage>
        <taxon>Bacteria</taxon>
        <taxon>Pseudomonadati</taxon>
        <taxon>Pseudomonadota</taxon>
        <taxon>Gammaproteobacteria</taxon>
        <taxon>Legionellales</taxon>
        <taxon>Coxiellaceae</taxon>
        <taxon>Candidatus Aquirickettsiella</taxon>
    </lineage>
</organism>
<dbReference type="Proteomes" id="UP000226429">
    <property type="component" value="Unassembled WGS sequence"/>
</dbReference>
<evidence type="ECO:0000256" key="1">
    <source>
        <dbReference type="NCBIfam" id="TIGR00697"/>
    </source>
</evidence>
<feature type="transmembrane region" description="Helical" evidence="2">
    <location>
        <begin position="129"/>
        <end position="156"/>
    </location>
</feature>
<feature type="transmembrane region" description="Helical" evidence="2">
    <location>
        <begin position="96"/>
        <end position="117"/>
    </location>
</feature>
<evidence type="ECO:0000313" key="3">
    <source>
        <dbReference type="EMBL" id="RDH40005.1"/>
    </source>
</evidence>
<evidence type="ECO:0000256" key="2">
    <source>
        <dbReference type="SAM" id="Phobius"/>
    </source>
</evidence>
<evidence type="ECO:0000313" key="4">
    <source>
        <dbReference type="Proteomes" id="UP000226429"/>
    </source>
</evidence>
<dbReference type="PANTHER" id="PTHR34300:SF2">
    <property type="entry name" value="QUEUOSINE PRECURSOR TRANSPORTER-RELATED"/>
    <property type="match status" value="1"/>
</dbReference>
<gene>
    <name evidence="3" type="ORF">CFE62_006075</name>
</gene>
<proteinExistence type="predicted"/>
<dbReference type="AlphaFoldDB" id="A0A370CGG8"/>
<keyword evidence="2" id="KW-0812">Transmembrane</keyword>
<name>A0A370CGG8_9COXI</name>
<reference evidence="3 4" key="1">
    <citation type="journal article" date="2017" name="Int. J. Syst. Evol. Microbiol.">
        <title>Aquarickettsiella crustaci n. gen. n. sp. (Gammaproteobacteria: Legionellales: Coxiellaceae); a bacterial pathogen of the freshwater crustacean: Gammarus fossarum (Malacostraca: Amphipoda).</title>
        <authorList>
            <person name="Bojko J."/>
            <person name="Dunn A.M."/>
            <person name="Stebbing P.D."/>
            <person name="Van Aerle R."/>
            <person name="Bacela-Spychalska K."/>
            <person name="Bean T.P."/>
            <person name="Stentiford G.D."/>
        </authorList>
    </citation>
    <scope>NUCLEOTIDE SEQUENCE [LARGE SCALE GENOMIC DNA]</scope>
    <source>
        <strain evidence="3">RA15029</strain>
    </source>
</reference>
<accession>A0A370CGG8</accession>
<dbReference type="NCBIfam" id="TIGR00697">
    <property type="entry name" value="queuosine precursor transporter"/>
    <property type="match status" value="1"/>
</dbReference>
<keyword evidence="4" id="KW-1185">Reference proteome</keyword>